<keyword evidence="8 13" id="KW-0547">Nucleotide-binding</keyword>
<dbReference type="SUPFAM" id="SSF55060">
    <property type="entry name" value="GHMP Kinase, C-terminal domain"/>
    <property type="match status" value="1"/>
</dbReference>
<proteinExistence type="inferred from homology"/>
<dbReference type="EMBL" id="JAUSUC010000006">
    <property type="protein sequence ID" value="MDQ0214364.1"/>
    <property type="molecule type" value="Genomic_DNA"/>
</dbReference>
<evidence type="ECO:0000256" key="7">
    <source>
        <dbReference type="ARBA" id="ARBA00022697"/>
    </source>
</evidence>
<dbReference type="InterPro" id="IPR020568">
    <property type="entry name" value="Ribosomal_Su5_D2-typ_SF"/>
</dbReference>
<keyword evidence="17" id="KW-1185">Reference proteome</keyword>
<dbReference type="SUPFAM" id="SSF54211">
    <property type="entry name" value="Ribosomal protein S5 domain 2-like"/>
    <property type="match status" value="1"/>
</dbReference>
<evidence type="ECO:0000256" key="11">
    <source>
        <dbReference type="ARBA" id="ARBA00049375"/>
    </source>
</evidence>
<keyword evidence="13" id="KW-0963">Cytoplasm</keyword>
<gene>
    <name evidence="13" type="primary">thrB</name>
    <name evidence="16" type="ORF">J2S13_000760</name>
</gene>
<evidence type="ECO:0000256" key="8">
    <source>
        <dbReference type="ARBA" id="ARBA00022741"/>
    </source>
</evidence>
<dbReference type="PRINTS" id="PR00958">
    <property type="entry name" value="HOMSERKINASE"/>
</dbReference>
<dbReference type="GO" id="GO:0009088">
    <property type="term" value="P:threonine biosynthetic process"/>
    <property type="evidence" value="ECO:0007669"/>
    <property type="project" value="UniProtKB-UniRule"/>
</dbReference>
<dbReference type="Pfam" id="PF00288">
    <property type="entry name" value="GHMP_kinases_N"/>
    <property type="match status" value="1"/>
</dbReference>
<evidence type="ECO:0000256" key="10">
    <source>
        <dbReference type="ARBA" id="ARBA00022840"/>
    </source>
</evidence>
<dbReference type="EC" id="2.7.1.39" evidence="3 13"/>
<comment type="subcellular location">
    <subcellularLocation>
        <location evidence="13">Cytoplasm</location>
    </subcellularLocation>
</comment>
<dbReference type="Gene3D" id="3.30.230.10">
    <property type="match status" value="1"/>
</dbReference>
<reference evidence="16" key="1">
    <citation type="submission" date="2023-07" db="EMBL/GenBank/DDBJ databases">
        <title>Genomic Encyclopedia of Type Strains, Phase IV (KMG-IV): sequencing the most valuable type-strain genomes for metagenomic binning, comparative biology and taxonomic classification.</title>
        <authorList>
            <person name="Goeker M."/>
        </authorList>
    </citation>
    <scope>NUCLEOTIDE SEQUENCE</scope>
    <source>
        <strain evidence="16">DSM 23947</strain>
    </source>
</reference>
<dbReference type="PANTHER" id="PTHR20861:SF1">
    <property type="entry name" value="HOMOSERINE KINASE"/>
    <property type="match status" value="1"/>
</dbReference>
<evidence type="ECO:0000256" key="13">
    <source>
        <dbReference type="HAMAP-Rule" id="MF_00384"/>
    </source>
</evidence>
<dbReference type="Proteomes" id="UP001237207">
    <property type="component" value="Unassembled WGS sequence"/>
</dbReference>
<keyword evidence="5 13" id="KW-0028">Amino-acid biosynthesis</keyword>
<sequence>MIAQSFLKVPASTANLGPGFDSIGLALNRYLTLEITPAEEWCFEHLSPLLKALPTDQNHLIYQIAKKTADQYGKTLPELKIRMESEIPLARGLGSSAAAIAAGIEIADKYCGLSLSNKEKLQIGTKIEGHPDNIGASIYGGLVIGVLVDGKTEIVPIKDVDLDIVVLIPSYELKTEDARNVLPDSFERKQAVAASAISNTLIAALLSKQYSLAGTMMERDLLHEPYRIPLIKDFGKIRKVAKENGAFGTAISGAGPTVISFTEKGMGQRLANILQKSFPSLQVEFLKIDEQGIQWEEASSLQKMGLSEK</sequence>
<comment type="caution">
    <text evidence="16">The sequence shown here is derived from an EMBL/GenBank/DDBJ whole genome shotgun (WGS) entry which is preliminary data.</text>
</comment>
<keyword evidence="10 13" id="KW-0067">ATP-binding</keyword>
<dbReference type="AlphaFoldDB" id="A0AAJ1SXH4"/>
<dbReference type="HAMAP" id="MF_00384">
    <property type="entry name" value="Homoser_kinase"/>
    <property type="match status" value="1"/>
</dbReference>
<evidence type="ECO:0000256" key="5">
    <source>
        <dbReference type="ARBA" id="ARBA00022605"/>
    </source>
</evidence>
<evidence type="ECO:0000259" key="15">
    <source>
        <dbReference type="Pfam" id="PF08544"/>
    </source>
</evidence>
<evidence type="ECO:0000256" key="1">
    <source>
        <dbReference type="ARBA" id="ARBA00005015"/>
    </source>
</evidence>
<dbReference type="GO" id="GO:0005737">
    <property type="term" value="C:cytoplasm"/>
    <property type="evidence" value="ECO:0007669"/>
    <property type="project" value="UniProtKB-SubCell"/>
</dbReference>
<evidence type="ECO:0000313" key="16">
    <source>
        <dbReference type="EMBL" id="MDQ0214364.1"/>
    </source>
</evidence>
<protein>
    <recommendedName>
        <fullName evidence="4 13">Homoserine kinase</fullName>
        <shortName evidence="13">HK</shortName>
        <shortName evidence="13">HSK</shortName>
        <ecNumber evidence="3 13">2.7.1.39</ecNumber>
    </recommendedName>
</protein>
<comment type="similarity">
    <text evidence="2 13">Belongs to the GHMP kinase family. Homoserine kinase subfamily.</text>
</comment>
<dbReference type="NCBIfam" id="TIGR00191">
    <property type="entry name" value="thrB"/>
    <property type="match status" value="1"/>
</dbReference>
<dbReference type="InterPro" id="IPR013750">
    <property type="entry name" value="GHMP_kinase_C_dom"/>
</dbReference>
<dbReference type="PROSITE" id="PS00627">
    <property type="entry name" value="GHMP_KINASES_ATP"/>
    <property type="match status" value="1"/>
</dbReference>
<dbReference type="PIRSF" id="PIRSF000676">
    <property type="entry name" value="Homoser_kin"/>
    <property type="match status" value="1"/>
</dbReference>
<name>A0AAJ1SXH4_9BACI</name>
<evidence type="ECO:0000313" key="17">
    <source>
        <dbReference type="Proteomes" id="UP001237207"/>
    </source>
</evidence>
<feature type="binding site" evidence="13">
    <location>
        <begin position="88"/>
        <end position="98"/>
    </location>
    <ligand>
        <name>ATP</name>
        <dbReference type="ChEBI" id="CHEBI:30616"/>
    </ligand>
</feature>
<keyword evidence="7 13" id="KW-0791">Threonine biosynthesis</keyword>
<feature type="domain" description="GHMP kinase N-terminal" evidence="14">
    <location>
        <begin position="60"/>
        <end position="141"/>
    </location>
</feature>
<dbReference type="Gene3D" id="3.30.70.890">
    <property type="entry name" value="GHMP kinase, C-terminal domain"/>
    <property type="match status" value="1"/>
</dbReference>
<comment type="function">
    <text evidence="12 13">Catalyzes the ATP-dependent phosphorylation of L-homoserine to L-homoserine phosphate.</text>
</comment>
<keyword evidence="6 13" id="KW-0808">Transferase</keyword>
<evidence type="ECO:0000256" key="3">
    <source>
        <dbReference type="ARBA" id="ARBA00012078"/>
    </source>
</evidence>
<evidence type="ECO:0000256" key="12">
    <source>
        <dbReference type="ARBA" id="ARBA00049954"/>
    </source>
</evidence>
<dbReference type="GO" id="GO:0004413">
    <property type="term" value="F:homoserine kinase activity"/>
    <property type="evidence" value="ECO:0007669"/>
    <property type="project" value="UniProtKB-UniRule"/>
</dbReference>
<evidence type="ECO:0000259" key="14">
    <source>
        <dbReference type="Pfam" id="PF00288"/>
    </source>
</evidence>
<dbReference type="InterPro" id="IPR036554">
    <property type="entry name" value="GHMP_kinase_C_sf"/>
</dbReference>
<evidence type="ECO:0000256" key="4">
    <source>
        <dbReference type="ARBA" id="ARBA00017858"/>
    </source>
</evidence>
<feature type="domain" description="GHMP kinase C-terminal" evidence="15">
    <location>
        <begin position="201"/>
        <end position="279"/>
    </location>
</feature>
<evidence type="ECO:0000256" key="9">
    <source>
        <dbReference type="ARBA" id="ARBA00022777"/>
    </source>
</evidence>
<evidence type="ECO:0000256" key="6">
    <source>
        <dbReference type="ARBA" id="ARBA00022679"/>
    </source>
</evidence>
<comment type="pathway">
    <text evidence="1 13">Amino-acid biosynthesis; L-threonine biosynthesis; L-threonine from L-aspartate: step 4/5.</text>
</comment>
<comment type="catalytic activity">
    <reaction evidence="11 13">
        <text>L-homoserine + ATP = O-phospho-L-homoserine + ADP + H(+)</text>
        <dbReference type="Rhea" id="RHEA:13985"/>
        <dbReference type="ChEBI" id="CHEBI:15378"/>
        <dbReference type="ChEBI" id="CHEBI:30616"/>
        <dbReference type="ChEBI" id="CHEBI:57476"/>
        <dbReference type="ChEBI" id="CHEBI:57590"/>
        <dbReference type="ChEBI" id="CHEBI:456216"/>
        <dbReference type="EC" id="2.7.1.39"/>
    </reaction>
</comment>
<accession>A0AAJ1SXH4</accession>
<keyword evidence="9 13" id="KW-0418">Kinase</keyword>
<dbReference type="InterPro" id="IPR006204">
    <property type="entry name" value="GHMP_kinase_N_dom"/>
</dbReference>
<dbReference type="InterPro" id="IPR014721">
    <property type="entry name" value="Ribsml_uS5_D2-typ_fold_subgr"/>
</dbReference>
<dbReference type="InterPro" id="IPR006203">
    <property type="entry name" value="GHMP_knse_ATP-bd_CS"/>
</dbReference>
<dbReference type="GO" id="GO:0005524">
    <property type="term" value="F:ATP binding"/>
    <property type="evidence" value="ECO:0007669"/>
    <property type="project" value="UniProtKB-UniRule"/>
</dbReference>
<dbReference type="RefSeq" id="WP_307256356.1">
    <property type="nucleotide sequence ID" value="NZ_JAUSUC010000006.1"/>
</dbReference>
<dbReference type="InterPro" id="IPR000870">
    <property type="entry name" value="Homoserine_kinase"/>
</dbReference>
<evidence type="ECO:0000256" key="2">
    <source>
        <dbReference type="ARBA" id="ARBA00007370"/>
    </source>
</evidence>
<organism evidence="16 17">
    <name type="scientific">Oikeobacillus pervagus</name>
    <dbReference type="NCBI Taxonomy" id="1325931"/>
    <lineage>
        <taxon>Bacteria</taxon>
        <taxon>Bacillati</taxon>
        <taxon>Bacillota</taxon>
        <taxon>Bacilli</taxon>
        <taxon>Bacillales</taxon>
        <taxon>Bacillaceae</taxon>
        <taxon>Oikeobacillus</taxon>
    </lineage>
</organism>
<dbReference type="Pfam" id="PF08544">
    <property type="entry name" value="GHMP_kinases_C"/>
    <property type="match status" value="1"/>
</dbReference>
<dbReference type="PANTHER" id="PTHR20861">
    <property type="entry name" value="HOMOSERINE/4-DIPHOSPHOCYTIDYL-2-C-METHYL-D-ERYTHRITOL KINASE"/>
    <property type="match status" value="1"/>
</dbReference>